<accession>A0A0A9XRP7</accession>
<dbReference type="AlphaFoldDB" id="A0A0A9XRP7"/>
<dbReference type="InterPro" id="IPR019601">
    <property type="entry name" value="Oxoglutarate/Fe-dep_Oase_C"/>
</dbReference>
<dbReference type="GO" id="GO:0031543">
    <property type="term" value="F:peptidyl-proline dioxygenase activity"/>
    <property type="evidence" value="ECO:0007669"/>
    <property type="project" value="TreeGrafter"/>
</dbReference>
<evidence type="ECO:0000313" key="3">
    <source>
        <dbReference type="EMBL" id="JAG23423.1"/>
    </source>
</evidence>
<dbReference type="Gene3D" id="2.60.120.620">
    <property type="entry name" value="q2cbj1_9rhob like domain"/>
    <property type="match status" value="1"/>
</dbReference>
<dbReference type="PANTHER" id="PTHR12117">
    <property type="entry name" value="HISTONE ACETYLTRANSFERASE COMPLEX"/>
    <property type="match status" value="1"/>
</dbReference>
<dbReference type="PANTHER" id="PTHR12117:SF0">
    <property type="entry name" value="PROLYL 3-HYDROXYLASE OGFOD1"/>
    <property type="match status" value="1"/>
</dbReference>
<reference evidence="4" key="3">
    <citation type="journal article" date="2016" name="Gigascience">
        <title>De novo construction of an expanded transcriptome assembly for the western tarnished plant bug, Lygus hesperus.</title>
        <authorList>
            <person name="Tassone E.E."/>
            <person name="Geib S.M."/>
            <person name="Hall B."/>
            <person name="Fabrick J.A."/>
            <person name="Brent C.S."/>
            <person name="Hull J.J."/>
        </authorList>
    </citation>
    <scope>NUCLEOTIDE SEQUENCE</scope>
</reference>
<proteinExistence type="predicted"/>
<reference evidence="2" key="1">
    <citation type="journal article" date="2014" name="PLoS ONE">
        <title>Transcriptome-Based Identification of ABC Transporters in the Western Tarnished Plant Bug Lygus hesperus.</title>
        <authorList>
            <person name="Hull J.J."/>
            <person name="Chaney K."/>
            <person name="Geib S.M."/>
            <person name="Fabrick J.A."/>
            <person name="Brent C.S."/>
            <person name="Walsh D."/>
            <person name="Lavine L.C."/>
        </authorList>
    </citation>
    <scope>NUCLEOTIDE SEQUENCE</scope>
</reference>
<organism evidence="2">
    <name type="scientific">Lygus hesperus</name>
    <name type="common">Western plant bug</name>
    <dbReference type="NCBI Taxonomy" id="30085"/>
    <lineage>
        <taxon>Eukaryota</taxon>
        <taxon>Metazoa</taxon>
        <taxon>Ecdysozoa</taxon>
        <taxon>Arthropoda</taxon>
        <taxon>Hexapoda</taxon>
        <taxon>Insecta</taxon>
        <taxon>Pterygota</taxon>
        <taxon>Neoptera</taxon>
        <taxon>Paraneoptera</taxon>
        <taxon>Hemiptera</taxon>
        <taxon>Heteroptera</taxon>
        <taxon>Panheteroptera</taxon>
        <taxon>Cimicomorpha</taxon>
        <taxon>Miridae</taxon>
        <taxon>Mirini</taxon>
        <taxon>Lygus</taxon>
    </lineage>
</organism>
<feature type="domain" description="Oxoglutarate/iron-dependent oxygenase C-terminal degradation" evidence="1">
    <location>
        <begin position="7"/>
        <end position="96"/>
    </location>
</feature>
<dbReference type="InterPro" id="IPR051842">
    <property type="entry name" value="uS12_prolyl_hydroxylase"/>
</dbReference>
<evidence type="ECO:0000313" key="4">
    <source>
        <dbReference type="EMBL" id="JAQ18445.1"/>
    </source>
</evidence>
<gene>
    <name evidence="2" type="primary">OGFOD1_1</name>
    <name evidence="3" type="synonym">OGFOD1_2</name>
    <name evidence="3" type="ORF">CM83_8864</name>
    <name evidence="2" type="ORF">CM83_8868</name>
    <name evidence="4" type="ORF">g.14321</name>
</gene>
<evidence type="ECO:0000313" key="2">
    <source>
        <dbReference type="EMBL" id="JAG23422.1"/>
    </source>
</evidence>
<protein>
    <submittedName>
        <fullName evidence="2">2-oxoglutarate and iron-dependent oxygenase domain-containing protein 1</fullName>
    </submittedName>
</protein>
<dbReference type="Pfam" id="PF10637">
    <property type="entry name" value="Ofd1_CTDD"/>
    <property type="match status" value="1"/>
</dbReference>
<reference evidence="2" key="2">
    <citation type="submission" date="2014-07" db="EMBL/GenBank/DDBJ databases">
        <authorList>
            <person name="Hull J."/>
        </authorList>
    </citation>
    <scope>NUCLEOTIDE SEQUENCE</scope>
</reference>
<dbReference type="GO" id="GO:0006449">
    <property type="term" value="P:regulation of translational termination"/>
    <property type="evidence" value="ECO:0007669"/>
    <property type="project" value="TreeGrafter"/>
</dbReference>
<dbReference type="EMBL" id="GBHO01020182">
    <property type="protein sequence ID" value="JAG23422.1"/>
    <property type="molecule type" value="Transcribed_RNA"/>
</dbReference>
<dbReference type="EMBL" id="GDHC01000184">
    <property type="protein sequence ID" value="JAQ18445.1"/>
    <property type="molecule type" value="Transcribed_RNA"/>
</dbReference>
<dbReference type="EMBL" id="GBHO01020181">
    <property type="protein sequence ID" value="JAG23423.1"/>
    <property type="molecule type" value="Transcribed_RNA"/>
</dbReference>
<dbReference type="GO" id="GO:0005506">
    <property type="term" value="F:iron ion binding"/>
    <property type="evidence" value="ECO:0007669"/>
    <property type="project" value="InterPro"/>
</dbReference>
<evidence type="ECO:0000259" key="1">
    <source>
        <dbReference type="Pfam" id="PF10637"/>
    </source>
</evidence>
<name>A0A0A9XRP7_LYGHE</name>
<dbReference type="GO" id="GO:0005737">
    <property type="term" value="C:cytoplasm"/>
    <property type="evidence" value="ECO:0007669"/>
    <property type="project" value="TreeGrafter"/>
</dbReference>
<dbReference type="GO" id="GO:0031418">
    <property type="term" value="F:L-ascorbic acid binding"/>
    <property type="evidence" value="ECO:0007669"/>
    <property type="project" value="InterPro"/>
</dbReference>
<sequence length="113" mass="12723">MNPENVKEALDVTLSLLNTPAKQSWDPEVGGTTHYVKSGEEDELLSITPKANTLTLVYRAGAEQREDGLLCFTRYISHQAQGSIYQYCTTCRLDEDTEDDEDDEDDRNEDACD</sequence>